<dbReference type="PIRSF" id="PIRSF038471">
    <property type="entry name" value="MreC"/>
    <property type="match status" value="1"/>
</dbReference>
<dbReference type="PATRIC" id="fig|645517.4.peg.1631"/>
<gene>
    <name evidence="8" type="primary">mreC</name>
    <name evidence="8" type="ORF">A6F65_01643</name>
</gene>
<evidence type="ECO:0000256" key="6">
    <source>
        <dbReference type="SAM" id="Phobius"/>
    </source>
</evidence>
<evidence type="ECO:0000256" key="3">
    <source>
        <dbReference type="ARBA" id="ARBA00022960"/>
    </source>
</evidence>
<evidence type="ECO:0000256" key="2">
    <source>
        <dbReference type="ARBA" id="ARBA00013855"/>
    </source>
</evidence>
<comment type="function">
    <text evidence="5">Involved in formation and maintenance of cell shape.</text>
</comment>
<dbReference type="PANTHER" id="PTHR34138">
    <property type="entry name" value="CELL SHAPE-DETERMINING PROTEIN MREC"/>
    <property type="match status" value="1"/>
</dbReference>
<evidence type="ECO:0000259" key="7">
    <source>
        <dbReference type="Pfam" id="PF04085"/>
    </source>
</evidence>
<sequence>MSVFTGYVIAGFGALFGAALLAISLLQPQVFAGMRSMAVDAGSGVGEAGASARVNSQGFFEAIKGYYKAGSKNAELQRELEVARIELAEARSVEQENKRLRALLDLPEGENEPVATARIIGSTSSSARRFAYISVGAAHGVESGMPVVSPKGLIGRVLEVGDESARVILLTDTESTIPVRRAKDDVVAFAEGRADGSLRLRLINLGINPIKKGDVFVTSGAGGLFPPNIAVAMVTEVTDDGAIARVLSNPAATDYVSVRPIWQADLLPADLADEDAELPGE</sequence>
<dbReference type="STRING" id="645517.A6F65_01643"/>
<dbReference type="Proteomes" id="UP000092698">
    <property type="component" value="Chromosome"/>
</dbReference>
<protein>
    <recommendedName>
        <fullName evidence="2 5">Cell shape-determining protein MreC</fullName>
    </recommendedName>
    <alternativeName>
        <fullName evidence="4 5">Cell shape protein MreC</fullName>
    </alternativeName>
</protein>
<dbReference type="InterPro" id="IPR042177">
    <property type="entry name" value="Cell/Rod_1"/>
</dbReference>
<evidence type="ECO:0000256" key="5">
    <source>
        <dbReference type="PIRNR" id="PIRNR038471"/>
    </source>
</evidence>
<dbReference type="Gene3D" id="2.40.10.340">
    <property type="entry name" value="Rod shape-determining protein MreC, domain 1"/>
    <property type="match status" value="1"/>
</dbReference>
<dbReference type="NCBIfam" id="TIGR00219">
    <property type="entry name" value="mreC"/>
    <property type="match status" value="1"/>
</dbReference>
<dbReference type="EMBL" id="CP016545">
    <property type="protein sequence ID" value="ANU07941.1"/>
    <property type="molecule type" value="Genomic_DNA"/>
</dbReference>
<keyword evidence="3 5" id="KW-0133">Cell shape</keyword>
<dbReference type="RefSeq" id="WP_237164793.1">
    <property type="nucleotide sequence ID" value="NZ_CP016545.1"/>
</dbReference>
<dbReference type="InterPro" id="IPR055342">
    <property type="entry name" value="MreC_beta-barrel_core"/>
</dbReference>
<evidence type="ECO:0000256" key="1">
    <source>
        <dbReference type="ARBA" id="ARBA00009369"/>
    </source>
</evidence>
<dbReference type="InterPro" id="IPR042175">
    <property type="entry name" value="Cell/Rod_MreC_2"/>
</dbReference>
<keyword evidence="6" id="KW-0472">Membrane</keyword>
<feature type="domain" description="Rod shape-determining protein MreC beta-barrel core" evidence="7">
    <location>
        <begin position="119"/>
        <end position="250"/>
    </location>
</feature>
<dbReference type="GO" id="GO:0008360">
    <property type="term" value="P:regulation of cell shape"/>
    <property type="evidence" value="ECO:0007669"/>
    <property type="project" value="UniProtKB-KW"/>
</dbReference>
<feature type="transmembrane region" description="Helical" evidence="6">
    <location>
        <begin position="6"/>
        <end position="26"/>
    </location>
</feature>
<evidence type="ECO:0000313" key="8">
    <source>
        <dbReference type="EMBL" id="ANU07941.1"/>
    </source>
</evidence>
<keyword evidence="9" id="KW-1185">Reference proteome</keyword>
<dbReference type="Gene3D" id="2.40.10.350">
    <property type="entry name" value="Rod shape-determining protein MreC, domain 2"/>
    <property type="match status" value="1"/>
</dbReference>
<dbReference type="KEGG" id="anh:A6F65_01643"/>
<proteinExistence type="inferred from homology"/>
<dbReference type="AlphaFoldDB" id="A0A1C7D9E6"/>
<dbReference type="GO" id="GO:0005886">
    <property type="term" value="C:plasma membrane"/>
    <property type="evidence" value="ECO:0007669"/>
    <property type="project" value="TreeGrafter"/>
</dbReference>
<comment type="similarity">
    <text evidence="1 5">Belongs to the MreC family.</text>
</comment>
<dbReference type="InterPro" id="IPR007221">
    <property type="entry name" value="MreC"/>
</dbReference>
<accession>A0A1C7D9E6</accession>
<dbReference type="Pfam" id="PF04085">
    <property type="entry name" value="MreC"/>
    <property type="match status" value="1"/>
</dbReference>
<reference evidence="8 9" key="1">
    <citation type="submission" date="2016-07" db="EMBL/GenBank/DDBJ databases">
        <title>Complete genome sequence of Altererythrobacter namhicola JCM 16345T, containing esterase-encoding genes.</title>
        <authorList>
            <person name="Cheng H."/>
            <person name="Wu Y.-H."/>
            <person name="Jian S.-L."/>
            <person name="Huo Y.-Y."/>
            <person name="Wang C.-S."/>
            <person name="Xu X.-W."/>
        </authorList>
    </citation>
    <scope>NUCLEOTIDE SEQUENCE [LARGE SCALE GENOMIC DNA]</scope>
    <source>
        <strain evidence="8 9">JCM 16345</strain>
    </source>
</reference>
<evidence type="ECO:0000256" key="4">
    <source>
        <dbReference type="ARBA" id="ARBA00032089"/>
    </source>
</evidence>
<keyword evidence="6" id="KW-0812">Transmembrane</keyword>
<evidence type="ECO:0000313" key="9">
    <source>
        <dbReference type="Proteomes" id="UP000092698"/>
    </source>
</evidence>
<keyword evidence="6" id="KW-1133">Transmembrane helix</keyword>
<name>A0A1C7D9E6_9SPHN</name>
<organism evidence="8 9">
    <name type="scientific">Paraurantiacibacter namhicola</name>
    <dbReference type="NCBI Taxonomy" id="645517"/>
    <lineage>
        <taxon>Bacteria</taxon>
        <taxon>Pseudomonadati</taxon>
        <taxon>Pseudomonadota</taxon>
        <taxon>Alphaproteobacteria</taxon>
        <taxon>Sphingomonadales</taxon>
        <taxon>Erythrobacteraceae</taxon>
        <taxon>Paraurantiacibacter</taxon>
    </lineage>
</organism>
<dbReference type="PANTHER" id="PTHR34138:SF1">
    <property type="entry name" value="CELL SHAPE-DETERMINING PROTEIN MREC"/>
    <property type="match status" value="1"/>
</dbReference>